<sequence>MGILPCGASGMRRGGYAMDRQSSPATRKTQPPIKVYCLPEERAEIETMARNSGHSVSTYLRLVGQGYRVTSIIDYQQVQELAKINGDLGRLGGLLKLWLTDDAKLAPYDMTAMSKAIVGVLDEIRANQATIRTVMTAIVTPLAAKNLAAKNPAARDGR</sequence>
<feature type="region of interest" description="Disordered" evidence="1">
    <location>
        <begin position="1"/>
        <end position="31"/>
    </location>
</feature>
<dbReference type="Proteomes" id="UP000292039">
    <property type="component" value="Unassembled WGS sequence"/>
</dbReference>
<dbReference type="Pfam" id="PF21983">
    <property type="entry name" value="NikA-like"/>
    <property type="match status" value="1"/>
</dbReference>
<dbReference type="NCBIfam" id="NF010451">
    <property type="entry name" value="PRK13877.1"/>
    <property type="match status" value="1"/>
</dbReference>
<dbReference type="InterPro" id="IPR053842">
    <property type="entry name" value="NikA-like"/>
</dbReference>
<proteinExistence type="predicted"/>
<evidence type="ECO:0000256" key="1">
    <source>
        <dbReference type="SAM" id="MobiDB-lite"/>
    </source>
</evidence>
<evidence type="ECO:0008006" key="4">
    <source>
        <dbReference type="Google" id="ProtNLM"/>
    </source>
</evidence>
<evidence type="ECO:0000313" key="3">
    <source>
        <dbReference type="Proteomes" id="UP000292039"/>
    </source>
</evidence>
<evidence type="ECO:0000313" key="2">
    <source>
        <dbReference type="EMBL" id="RZS66699.1"/>
    </source>
</evidence>
<reference evidence="2 3" key="1">
    <citation type="submission" date="2019-02" db="EMBL/GenBank/DDBJ databases">
        <title>Genomic Encyclopedia of Type Strains, Phase IV (KMG-IV): sequencing the most valuable type-strain genomes for metagenomic binning, comparative biology and taxonomic classification.</title>
        <authorList>
            <person name="Goeker M."/>
        </authorList>
    </citation>
    <scope>NUCLEOTIDE SEQUENCE [LARGE SCALE GENOMIC DNA]</scope>
    <source>
        <strain evidence="2 3">DSM 16618</strain>
    </source>
</reference>
<gene>
    <name evidence="2" type="ORF">EV679_2856</name>
</gene>
<comment type="caution">
    <text evidence="2">The sequence shown here is derived from an EMBL/GenBank/DDBJ whole genome shotgun (WGS) entry which is preliminary data.</text>
</comment>
<dbReference type="AlphaFoldDB" id="A0A4Q7MJH1"/>
<feature type="compositionally biased region" description="Polar residues" evidence="1">
    <location>
        <begin position="20"/>
        <end position="29"/>
    </location>
</feature>
<accession>A0A4Q7MJH1</accession>
<organism evidence="2 3">
    <name type="scientific">Kerstersia gyiorum</name>
    <dbReference type="NCBI Taxonomy" id="206506"/>
    <lineage>
        <taxon>Bacteria</taxon>
        <taxon>Pseudomonadati</taxon>
        <taxon>Pseudomonadota</taxon>
        <taxon>Betaproteobacteria</taxon>
        <taxon>Burkholderiales</taxon>
        <taxon>Alcaligenaceae</taxon>
        <taxon>Kerstersia</taxon>
    </lineage>
</organism>
<protein>
    <recommendedName>
        <fullName evidence="4">Conjugal transfer protein TraJ</fullName>
    </recommendedName>
</protein>
<name>A0A4Q7MJH1_9BURK</name>
<dbReference type="EMBL" id="SGWZ01000005">
    <property type="protein sequence ID" value="RZS66699.1"/>
    <property type="molecule type" value="Genomic_DNA"/>
</dbReference>